<feature type="chain" id="PRO_5038905005" evidence="2">
    <location>
        <begin position="29"/>
        <end position="335"/>
    </location>
</feature>
<feature type="region of interest" description="Disordered" evidence="1">
    <location>
        <begin position="30"/>
        <end position="55"/>
    </location>
</feature>
<keyword evidence="4" id="KW-1185">Reference proteome</keyword>
<keyword evidence="2" id="KW-0732">Signal</keyword>
<comment type="caution">
    <text evidence="3">The sequence shown here is derived from an EMBL/GenBank/DDBJ whole genome shotgun (WGS) entry which is preliminary data.</text>
</comment>
<organism evidence="3 4">
    <name type="scientific">Oceanobacillus profundus</name>
    <dbReference type="NCBI Taxonomy" id="372463"/>
    <lineage>
        <taxon>Bacteria</taxon>
        <taxon>Bacillati</taxon>
        <taxon>Bacillota</taxon>
        <taxon>Bacilli</taxon>
        <taxon>Bacillales</taxon>
        <taxon>Bacillaceae</taxon>
        <taxon>Oceanobacillus</taxon>
    </lineage>
</organism>
<evidence type="ECO:0000256" key="1">
    <source>
        <dbReference type="SAM" id="MobiDB-lite"/>
    </source>
</evidence>
<reference evidence="3 4" key="1">
    <citation type="journal article" date="2007" name="Int. J. Syst. Evol. Microbiol.">
        <title>Oceanobacillus profundus sp. nov., isolated from a deep-sea sediment core.</title>
        <authorList>
            <person name="Kim Y.G."/>
            <person name="Choi D.H."/>
            <person name="Hyun S."/>
            <person name="Cho B.C."/>
        </authorList>
    </citation>
    <scope>NUCLEOTIDE SEQUENCE [LARGE SCALE GENOMIC DNA]</scope>
    <source>
        <strain evidence="3 4">DSM 18246</strain>
    </source>
</reference>
<dbReference type="RefSeq" id="WP_118889963.1">
    <property type="nucleotide sequence ID" value="NZ_PHUT01000013.1"/>
</dbReference>
<feature type="signal peptide" evidence="2">
    <location>
        <begin position="1"/>
        <end position="28"/>
    </location>
</feature>
<gene>
    <name evidence="3" type="ORF">D1B32_16960</name>
</gene>
<evidence type="ECO:0000313" key="4">
    <source>
        <dbReference type="Proteomes" id="UP000285456"/>
    </source>
</evidence>
<feature type="compositionally biased region" description="Acidic residues" evidence="1">
    <location>
        <begin position="37"/>
        <end position="47"/>
    </location>
</feature>
<evidence type="ECO:0000256" key="2">
    <source>
        <dbReference type="SAM" id="SignalP"/>
    </source>
</evidence>
<dbReference type="AlphaFoldDB" id="A0A417YD28"/>
<name>A0A417YD28_9BACI</name>
<sequence length="335" mass="36223">MKKSYKILPVSALSALIAVTAFVTPTFAQEATSQEVNSEEESSEIEIDAPNKAPEELEIVKKIDEPTDEDPGAITVANGATVKEMLRAIAAPDGSDQTYKVTDEDGKVKKGKRELATGDQLRVTAEDGTTATYEIYEKESSEIEIDAPNKAPEELEIVKKIDEPTDEEAGAITVANGATVKEMLRAIAAPDGSDQTYKVTDEDGKVKKGKRELATGDQLIVTAEDETTATYEIYEKESSEIEIDAPNKAPEELEIIKKIDEPTDEETGEITVANDATVKEMLRAIAAPDGSNQTYKVTNEDGEVKKGKRELATGDQLTVTAEDGTTATYDIIVKE</sequence>
<protein>
    <submittedName>
        <fullName evidence="3">Uncharacterized protein</fullName>
    </submittedName>
</protein>
<dbReference type="EMBL" id="QWEH01000013">
    <property type="protein sequence ID" value="RHW30523.1"/>
    <property type="molecule type" value="Genomic_DNA"/>
</dbReference>
<dbReference type="Proteomes" id="UP000285456">
    <property type="component" value="Unassembled WGS sequence"/>
</dbReference>
<dbReference type="OrthoDB" id="9802993at2"/>
<accession>A0A417YD28</accession>
<evidence type="ECO:0000313" key="3">
    <source>
        <dbReference type="EMBL" id="RHW30523.1"/>
    </source>
</evidence>
<proteinExistence type="predicted"/>